<evidence type="ECO:0000313" key="2">
    <source>
        <dbReference type="EMBL" id="GGR87143.1"/>
    </source>
</evidence>
<feature type="region of interest" description="Disordered" evidence="1">
    <location>
        <begin position="1"/>
        <end position="25"/>
    </location>
</feature>
<comment type="caution">
    <text evidence="2">The sequence shown here is derived from an EMBL/GenBank/DDBJ whole genome shotgun (WGS) entry which is preliminary data.</text>
</comment>
<evidence type="ECO:0000313" key="3">
    <source>
        <dbReference type="Proteomes" id="UP000606194"/>
    </source>
</evidence>
<dbReference type="EMBL" id="BMTL01000010">
    <property type="protein sequence ID" value="GGR87143.1"/>
    <property type="molecule type" value="Genomic_DNA"/>
</dbReference>
<reference evidence="2" key="2">
    <citation type="submission" date="2020-09" db="EMBL/GenBank/DDBJ databases">
        <authorList>
            <person name="Sun Q."/>
            <person name="Ohkuma M."/>
        </authorList>
    </citation>
    <scope>NUCLEOTIDE SEQUENCE</scope>
    <source>
        <strain evidence="2">JCM 4386</strain>
    </source>
</reference>
<gene>
    <name evidence="2" type="ORF">GCM10010269_27830</name>
</gene>
<name>A0A918FUP2_9ACTN</name>
<organism evidence="2 3">
    <name type="scientific">Streptomyces humidus</name>
    <dbReference type="NCBI Taxonomy" id="52259"/>
    <lineage>
        <taxon>Bacteria</taxon>
        <taxon>Bacillati</taxon>
        <taxon>Actinomycetota</taxon>
        <taxon>Actinomycetes</taxon>
        <taxon>Kitasatosporales</taxon>
        <taxon>Streptomycetaceae</taxon>
        <taxon>Streptomyces</taxon>
    </lineage>
</organism>
<evidence type="ECO:0000256" key="1">
    <source>
        <dbReference type="SAM" id="MobiDB-lite"/>
    </source>
</evidence>
<accession>A0A918FUP2</accession>
<protein>
    <submittedName>
        <fullName evidence="2">Uncharacterized protein</fullName>
    </submittedName>
</protein>
<dbReference type="Proteomes" id="UP000606194">
    <property type="component" value="Unassembled WGS sequence"/>
</dbReference>
<dbReference type="AlphaFoldDB" id="A0A918FUP2"/>
<keyword evidence="3" id="KW-1185">Reference proteome</keyword>
<sequence>MNPAHGASPSAAGFMSAWGSESRRGPVTATVAGPFALSMALTVSGGPAEEPRLGSPFMPESSPNLFTFRKSGRSLRGENTISGMNGYRRERNGHVRTGAAAGDPAARP</sequence>
<proteinExistence type="predicted"/>
<reference evidence="2" key="1">
    <citation type="journal article" date="2014" name="Int. J. Syst. Evol. Microbiol.">
        <title>Complete genome sequence of Corynebacterium casei LMG S-19264T (=DSM 44701T), isolated from a smear-ripened cheese.</title>
        <authorList>
            <consortium name="US DOE Joint Genome Institute (JGI-PGF)"/>
            <person name="Walter F."/>
            <person name="Albersmeier A."/>
            <person name="Kalinowski J."/>
            <person name="Ruckert C."/>
        </authorList>
    </citation>
    <scope>NUCLEOTIDE SEQUENCE</scope>
    <source>
        <strain evidence="2">JCM 4386</strain>
    </source>
</reference>
<feature type="region of interest" description="Disordered" evidence="1">
    <location>
        <begin position="46"/>
        <end position="108"/>
    </location>
</feature>